<evidence type="ECO:0000313" key="5">
    <source>
        <dbReference type="Proteomes" id="UP000076842"/>
    </source>
</evidence>
<dbReference type="PANTHER" id="PTHR10366:SF562">
    <property type="entry name" value="ALDEHYDE REDUCTASE II (AFU_ORTHOLOGUE AFUA_1G11360)"/>
    <property type="match status" value="1"/>
</dbReference>
<dbReference type="EMBL" id="KV424142">
    <property type="protein sequence ID" value="KZT50819.1"/>
    <property type="molecule type" value="Genomic_DNA"/>
</dbReference>
<dbReference type="InterPro" id="IPR050425">
    <property type="entry name" value="NAD(P)_dehydrat-like"/>
</dbReference>
<dbReference type="InterPro" id="IPR001509">
    <property type="entry name" value="Epimerase_deHydtase"/>
</dbReference>
<protein>
    <submittedName>
        <fullName evidence="4">NAD(P)-binding protein</fullName>
    </submittedName>
</protein>
<reference evidence="4 5" key="1">
    <citation type="journal article" date="2016" name="Mol. Biol. Evol.">
        <title>Comparative Genomics of Early-Diverging Mushroom-Forming Fungi Provides Insights into the Origins of Lignocellulose Decay Capabilities.</title>
        <authorList>
            <person name="Nagy L.G."/>
            <person name="Riley R."/>
            <person name="Tritt A."/>
            <person name="Adam C."/>
            <person name="Daum C."/>
            <person name="Floudas D."/>
            <person name="Sun H."/>
            <person name="Yadav J.S."/>
            <person name="Pangilinan J."/>
            <person name="Larsson K.H."/>
            <person name="Matsuura K."/>
            <person name="Barry K."/>
            <person name="Labutti K."/>
            <person name="Kuo R."/>
            <person name="Ohm R.A."/>
            <person name="Bhattacharya S.S."/>
            <person name="Shirouzu T."/>
            <person name="Yoshinaga Y."/>
            <person name="Martin F.M."/>
            <person name="Grigoriev I.V."/>
            <person name="Hibbett D.S."/>
        </authorList>
    </citation>
    <scope>NUCLEOTIDE SEQUENCE [LARGE SCALE GENOMIC DNA]</scope>
    <source>
        <strain evidence="4 5">HHB12733</strain>
    </source>
</reference>
<dbReference type="Proteomes" id="UP000076842">
    <property type="component" value="Unassembled WGS sequence"/>
</dbReference>
<keyword evidence="5" id="KW-1185">Reference proteome</keyword>
<sequence length="337" mass="37692">MPSVVPPSKVLVTGANGYVALHIVNQLLEDGYAVRGTVRSTSKGEWMKSKFASFGAKFEYSIVEDISKEGAFDEALKGVDAVLHTATPIPDNWIGTYESVYLPAVNGTRSIFNSIRITQSVKRIVFTSSFAAVGYGGSHEPPHTYSEEDWNDEASQAVKERPHQLSGLELYLAAKTDAERTAWQFYHDYKAEAWDLVSLCPPFVFGPFLQEEPNLSIRMLYDKALKEKPADQSGLRADFWIDARDCAKAHILALQKGEAGGERFFVTAGPFKWIDIYEPLQSLNIPEIPQPMLDDVVYDIADTSKASRILGLEYRNTFGDCARETITAVHEYYQKKE</sequence>
<evidence type="ECO:0000256" key="1">
    <source>
        <dbReference type="ARBA" id="ARBA00023002"/>
    </source>
</evidence>
<organism evidence="4 5">
    <name type="scientific">Calocera cornea HHB12733</name>
    <dbReference type="NCBI Taxonomy" id="1353952"/>
    <lineage>
        <taxon>Eukaryota</taxon>
        <taxon>Fungi</taxon>
        <taxon>Dikarya</taxon>
        <taxon>Basidiomycota</taxon>
        <taxon>Agaricomycotina</taxon>
        <taxon>Dacrymycetes</taxon>
        <taxon>Dacrymycetales</taxon>
        <taxon>Dacrymycetaceae</taxon>
        <taxon>Calocera</taxon>
    </lineage>
</organism>
<proteinExistence type="inferred from homology"/>
<evidence type="ECO:0000313" key="4">
    <source>
        <dbReference type="EMBL" id="KZT50819.1"/>
    </source>
</evidence>
<accession>A0A165CHR3</accession>
<evidence type="ECO:0000256" key="2">
    <source>
        <dbReference type="ARBA" id="ARBA00023445"/>
    </source>
</evidence>
<keyword evidence="1" id="KW-0560">Oxidoreductase</keyword>
<dbReference type="InterPro" id="IPR036291">
    <property type="entry name" value="NAD(P)-bd_dom_sf"/>
</dbReference>
<dbReference type="STRING" id="1353952.A0A165CHR3"/>
<dbReference type="InParanoid" id="A0A165CHR3"/>
<dbReference type="PANTHER" id="PTHR10366">
    <property type="entry name" value="NAD DEPENDENT EPIMERASE/DEHYDRATASE"/>
    <property type="match status" value="1"/>
</dbReference>
<dbReference type="OrthoDB" id="2735536at2759"/>
<dbReference type="SUPFAM" id="SSF51735">
    <property type="entry name" value="NAD(P)-binding Rossmann-fold domains"/>
    <property type="match status" value="1"/>
</dbReference>
<feature type="domain" description="NAD-dependent epimerase/dehydratase" evidence="3">
    <location>
        <begin position="10"/>
        <end position="261"/>
    </location>
</feature>
<dbReference type="Gene3D" id="3.40.50.720">
    <property type="entry name" value="NAD(P)-binding Rossmann-like Domain"/>
    <property type="match status" value="1"/>
</dbReference>
<name>A0A165CHR3_9BASI</name>
<dbReference type="Pfam" id="PF01370">
    <property type="entry name" value="Epimerase"/>
    <property type="match status" value="1"/>
</dbReference>
<dbReference type="GO" id="GO:0016616">
    <property type="term" value="F:oxidoreductase activity, acting on the CH-OH group of donors, NAD or NADP as acceptor"/>
    <property type="evidence" value="ECO:0007669"/>
    <property type="project" value="TreeGrafter"/>
</dbReference>
<dbReference type="AlphaFoldDB" id="A0A165CHR3"/>
<comment type="similarity">
    <text evidence="2">Belongs to the NAD(P)-dependent epimerase/dehydratase family. Dihydroflavonol-4-reductase subfamily.</text>
</comment>
<gene>
    <name evidence="4" type="ORF">CALCODRAFT_165194</name>
</gene>
<evidence type="ECO:0000259" key="3">
    <source>
        <dbReference type="Pfam" id="PF01370"/>
    </source>
</evidence>